<sequence length="158" mass="16018">MSPGPLLGPPSSGAWPPADERLWVQCSRNKPADCRVAHWCLMCSPTPGVTAVPAPEPASLLPQEPTLAPPGTRDLPSGPCLSVSSEGGPGEQTGEHQAAPPGSLRVPRVTGWTAARRALGCVEPPCGPARRRWGGGAGGEKTASPQTAPGSGGRGRPA</sequence>
<gene>
    <name evidence="2" type="ORF">HJG60_008106</name>
</gene>
<evidence type="ECO:0000256" key="1">
    <source>
        <dbReference type="SAM" id="MobiDB-lite"/>
    </source>
</evidence>
<dbReference type="EMBL" id="JABVXQ010000001">
    <property type="protein sequence ID" value="KAF6131246.1"/>
    <property type="molecule type" value="Genomic_DNA"/>
</dbReference>
<name>A0A834EVJ8_9CHIR</name>
<reference evidence="2 3" key="1">
    <citation type="journal article" date="2020" name="Nature">
        <title>Six reference-quality genomes reveal evolution of bat adaptations.</title>
        <authorList>
            <person name="Jebb D."/>
            <person name="Huang Z."/>
            <person name="Pippel M."/>
            <person name="Hughes G.M."/>
            <person name="Lavrichenko K."/>
            <person name="Devanna P."/>
            <person name="Winkler S."/>
            <person name="Jermiin L.S."/>
            <person name="Skirmuntt E.C."/>
            <person name="Katzourakis A."/>
            <person name="Burkitt-Gray L."/>
            <person name="Ray D.A."/>
            <person name="Sullivan K.A.M."/>
            <person name="Roscito J.G."/>
            <person name="Kirilenko B.M."/>
            <person name="Davalos L.M."/>
            <person name="Corthals A.P."/>
            <person name="Power M.L."/>
            <person name="Jones G."/>
            <person name="Ransome R.D."/>
            <person name="Dechmann D.K.N."/>
            <person name="Locatelli A.G."/>
            <person name="Puechmaille S.J."/>
            <person name="Fedrigo O."/>
            <person name="Jarvis E.D."/>
            <person name="Hiller M."/>
            <person name="Vernes S.C."/>
            <person name="Myers E.W."/>
            <person name="Teeling E.C."/>
        </authorList>
    </citation>
    <scope>NUCLEOTIDE SEQUENCE [LARGE SCALE GENOMIC DNA]</scope>
    <source>
        <strain evidence="2">Bat1K_MPI-CBG_1</strain>
    </source>
</reference>
<protein>
    <submittedName>
        <fullName evidence="2">Uncharacterized protein</fullName>
    </submittedName>
</protein>
<proteinExistence type="predicted"/>
<dbReference type="Proteomes" id="UP000664940">
    <property type="component" value="Unassembled WGS sequence"/>
</dbReference>
<feature type="region of interest" description="Disordered" evidence="1">
    <location>
        <begin position="51"/>
        <end position="158"/>
    </location>
</feature>
<accession>A0A834EVJ8</accession>
<comment type="caution">
    <text evidence="2">The sequence shown here is derived from an EMBL/GenBank/DDBJ whole genome shotgun (WGS) entry which is preliminary data.</text>
</comment>
<evidence type="ECO:0000313" key="3">
    <source>
        <dbReference type="Proteomes" id="UP000664940"/>
    </source>
</evidence>
<organism evidence="2 3">
    <name type="scientific">Phyllostomus discolor</name>
    <name type="common">pale spear-nosed bat</name>
    <dbReference type="NCBI Taxonomy" id="89673"/>
    <lineage>
        <taxon>Eukaryota</taxon>
        <taxon>Metazoa</taxon>
        <taxon>Chordata</taxon>
        <taxon>Craniata</taxon>
        <taxon>Vertebrata</taxon>
        <taxon>Euteleostomi</taxon>
        <taxon>Mammalia</taxon>
        <taxon>Eutheria</taxon>
        <taxon>Laurasiatheria</taxon>
        <taxon>Chiroptera</taxon>
        <taxon>Yangochiroptera</taxon>
        <taxon>Phyllostomidae</taxon>
        <taxon>Phyllostominae</taxon>
        <taxon>Phyllostomus</taxon>
    </lineage>
</organism>
<dbReference type="AlphaFoldDB" id="A0A834EVJ8"/>
<evidence type="ECO:0000313" key="2">
    <source>
        <dbReference type="EMBL" id="KAF6131246.1"/>
    </source>
</evidence>